<dbReference type="PANTHER" id="PTHR43046">
    <property type="entry name" value="GDP-MANNOSE MANNOSYL HYDROLASE"/>
    <property type="match status" value="1"/>
</dbReference>
<dbReference type="CDD" id="cd04690">
    <property type="entry name" value="NUDIX_Hydrolase"/>
    <property type="match status" value="1"/>
</dbReference>
<comment type="cofactor">
    <cofactor evidence="1">
        <name>Mg(2+)</name>
        <dbReference type="ChEBI" id="CHEBI:18420"/>
    </cofactor>
</comment>
<dbReference type="InterPro" id="IPR015797">
    <property type="entry name" value="NUDIX_hydrolase-like_dom_sf"/>
</dbReference>
<dbReference type="SUPFAM" id="SSF55811">
    <property type="entry name" value="Nudix"/>
    <property type="match status" value="1"/>
</dbReference>
<dbReference type="Gene3D" id="3.90.79.10">
    <property type="entry name" value="Nucleoside Triphosphate Pyrophosphohydrolase"/>
    <property type="match status" value="1"/>
</dbReference>
<dbReference type="Proteomes" id="UP000490386">
    <property type="component" value="Unassembled WGS sequence"/>
</dbReference>
<accession>A0A7J5B1Y0</accession>
<gene>
    <name evidence="6" type="ORF">F8O03_06355</name>
</gene>
<name>A0A7J5B1Y0_9MICO</name>
<dbReference type="Pfam" id="PF00293">
    <property type="entry name" value="NUDIX"/>
    <property type="match status" value="1"/>
</dbReference>
<dbReference type="InterPro" id="IPR000086">
    <property type="entry name" value="NUDIX_hydrolase_dom"/>
</dbReference>
<protein>
    <submittedName>
        <fullName evidence="6">NUDIX domain-containing protein</fullName>
    </submittedName>
</protein>
<dbReference type="RefSeq" id="WP_151423142.1">
    <property type="nucleotide sequence ID" value="NZ_WBJX01000002.1"/>
</dbReference>
<feature type="domain" description="Nudix hydrolase" evidence="5">
    <location>
        <begin position="3"/>
        <end position="131"/>
    </location>
</feature>
<reference evidence="6 7" key="1">
    <citation type="submission" date="2019-09" db="EMBL/GenBank/DDBJ databases">
        <title>Phylogeny of genus Pseudoclavibacter and closely related genus.</title>
        <authorList>
            <person name="Li Y."/>
        </authorList>
    </citation>
    <scope>NUCLEOTIDE SEQUENCE [LARGE SCALE GENOMIC DNA]</scope>
    <source>
        <strain evidence="6 7">THG-MD12</strain>
    </source>
</reference>
<dbReference type="PANTHER" id="PTHR43046:SF2">
    <property type="entry name" value="8-OXO-DGTP DIPHOSPHATASE-RELATED"/>
    <property type="match status" value="1"/>
</dbReference>
<evidence type="ECO:0000256" key="1">
    <source>
        <dbReference type="ARBA" id="ARBA00001946"/>
    </source>
</evidence>
<comment type="similarity">
    <text evidence="2 4">Belongs to the Nudix hydrolase family.</text>
</comment>
<comment type="caution">
    <text evidence="6">The sequence shown here is derived from an EMBL/GenBank/DDBJ whole genome shotgun (WGS) entry which is preliminary data.</text>
</comment>
<dbReference type="PROSITE" id="PS00893">
    <property type="entry name" value="NUDIX_BOX"/>
    <property type="match status" value="1"/>
</dbReference>
<dbReference type="EMBL" id="WBJX01000002">
    <property type="protein sequence ID" value="KAB1638037.1"/>
    <property type="molecule type" value="Genomic_DNA"/>
</dbReference>
<dbReference type="InterPro" id="IPR020084">
    <property type="entry name" value="NUDIX_hydrolase_CS"/>
</dbReference>
<evidence type="ECO:0000256" key="4">
    <source>
        <dbReference type="RuleBase" id="RU003476"/>
    </source>
</evidence>
<organism evidence="6 7">
    <name type="scientific">Pseudoclavibacter terrae</name>
    <dbReference type="NCBI Taxonomy" id="1530195"/>
    <lineage>
        <taxon>Bacteria</taxon>
        <taxon>Bacillati</taxon>
        <taxon>Actinomycetota</taxon>
        <taxon>Actinomycetes</taxon>
        <taxon>Micrococcales</taxon>
        <taxon>Microbacteriaceae</taxon>
        <taxon>Pseudoclavibacter</taxon>
    </lineage>
</organism>
<proteinExistence type="inferred from homology"/>
<evidence type="ECO:0000313" key="7">
    <source>
        <dbReference type="Proteomes" id="UP000490386"/>
    </source>
</evidence>
<dbReference type="PROSITE" id="PS51462">
    <property type="entry name" value="NUDIX"/>
    <property type="match status" value="1"/>
</dbReference>
<dbReference type="OrthoDB" id="9801098at2"/>
<evidence type="ECO:0000256" key="2">
    <source>
        <dbReference type="ARBA" id="ARBA00005582"/>
    </source>
</evidence>
<evidence type="ECO:0000259" key="5">
    <source>
        <dbReference type="PROSITE" id="PS51462"/>
    </source>
</evidence>
<dbReference type="GO" id="GO:0016787">
    <property type="term" value="F:hydrolase activity"/>
    <property type="evidence" value="ECO:0007669"/>
    <property type="project" value="UniProtKB-KW"/>
</dbReference>
<keyword evidence="7" id="KW-1185">Reference proteome</keyword>
<evidence type="ECO:0000313" key="6">
    <source>
        <dbReference type="EMBL" id="KAB1638037.1"/>
    </source>
</evidence>
<dbReference type="PRINTS" id="PR00502">
    <property type="entry name" value="NUDIXFAMILY"/>
</dbReference>
<dbReference type="AlphaFoldDB" id="A0A7J5B1Y0"/>
<sequence length="141" mass="15111">MPASVLTVAAICFEDSEGRVLTVRKRGTTKFMLPGGKLEPGESPKAAAIREIEEEVGIVLDGAEVTFLGEWTTAAANEAATDLVGTVYLAALTGEPQARAEIDELRWVDAYPGPEADLADLAPLLSECVMPELRRRRDARG</sequence>
<evidence type="ECO:0000256" key="3">
    <source>
        <dbReference type="ARBA" id="ARBA00022801"/>
    </source>
</evidence>
<keyword evidence="3 4" id="KW-0378">Hydrolase</keyword>
<dbReference type="InterPro" id="IPR020476">
    <property type="entry name" value="Nudix_hydrolase"/>
</dbReference>